<dbReference type="Gene3D" id="2.60.40.10">
    <property type="entry name" value="Immunoglobulins"/>
    <property type="match status" value="2"/>
</dbReference>
<dbReference type="OrthoDB" id="271491at2157"/>
<name>A0A0F7PEK4_9EURY</name>
<dbReference type="KEGG" id="hsf:HLASA_1244"/>
<dbReference type="RefSeq" id="WP_050048466.1">
    <property type="nucleotide sequence ID" value="NZ_CP008874.1"/>
</dbReference>
<sequence>MRRVVALVVVLAFVLQPIAVPAASASTDDAIVRTTTLSLTPDEPGSVEAAVEYDIPTNVVSLTTTIPEDATVLRSTGFDPTAGGNYTWDGHDHDPALRLSLPANRTGVGLRDVTPETRAESMESGYQFVDTGPWAIVAAPPMSTRWRGDVSFETRLTTAGEGVAGERMVYLGPSTTYQRTAHDQSFTLVVPDAASIEEDPSEILDALETASLSLRVGERDPRVTFIAAPVSVDWAAQGLAGDADAWIRANRELDEPNNVWLHEYVHTRASFRPTSDARWLTEATAEYYAAFLTLDQDRIDFDEFAAHLRQGSRSTYASSILTRPDTWAPGANYLKGALVFGHLDYRMRAKTDGEATGGEIFSRMNARDGPVNHTFVIDSIDQASGPDTADSLDHYATTQDVPEMWTYDEYADVFPGSSARMVVESEQSYVIRGPYRNTTTATLPPLVPGEMVTLNATVTNVGDAPGEYDVPFAVDGTTERIASGSLDSGETRSLQFDATFDSAGTHTVRIGDRTDEITVEGPAQPRVTAIDVDDRSVQPGTPIAVTITAVNDADWPASGDVPLVVDGTTVSTWQPVLDVGQSATATRSVDFDEPGEYVVRAGAQTIVVTVQSPPTTRTDTPGFTAGVASIALGVAVAVAFARRFSRR</sequence>
<organism evidence="2 5">
    <name type="scientific">Halanaeroarchaeum sulfurireducens</name>
    <dbReference type="NCBI Taxonomy" id="1604004"/>
    <lineage>
        <taxon>Archaea</taxon>
        <taxon>Methanobacteriati</taxon>
        <taxon>Methanobacteriota</taxon>
        <taxon>Stenosarchaea group</taxon>
        <taxon>Halobacteria</taxon>
        <taxon>Halobacteriales</taxon>
        <taxon>Halobacteriaceae</taxon>
        <taxon>Halanaeroarchaeum</taxon>
    </lineage>
</organism>
<evidence type="ECO:0000313" key="4">
    <source>
        <dbReference type="Proteomes" id="UP000060390"/>
    </source>
</evidence>
<dbReference type="HOGENOM" id="CLU_015660_0_0_2"/>
<keyword evidence="5" id="KW-1185">Reference proteome</keyword>
<reference evidence="4" key="2">
    <citation type="submission" date="2015-05" db="EMBL/GenBank/DDBJ databases">
        <title>Complete genome sequence of Halanaeroarchaeum sulfurireducens type strain M27-SA2, a sulfate-reducer haloarchaeon from marine anoxic lake Medee.</title>
        <authorList>
            <person name="Messina E."/>
            <person name="Kublanov I.V."/>
            <person name="Toshchakov S."/>
            <person name="Arcadi E."/>
            <person name="La Spada G."/>
            <person name="La Cono V."/>
            <person name="Yakimov M.M."/>
        </authorList>
    </citation>
    <scope>NUCLEOTIDE SEQUENCE [LARGE SCALE GENOMIC DNA]</scope>
    <source>
        <strain evidence="4">M27-SA2</strain>
    </source>
</reference>
<dbReference type="EMBL" id="CP011564">
    <property type="protein sequence ID" value="ALG82138.1"/>
    <property type="molecule type" value="Genomic_DNA"/>
</dbReference>
<reference evidence="3 4" key="3">
    <citation type="journal article" date="2016" name="Stand. Genomic Sci.">
        <title>Complete genome sequence of 'Halanaeroarchaeum sulfurireducens' M27-SA2, a sulfur-reducing and acetate-oxidizing haloarchaeon from the deep-sea hypersaline anoxic lake Medee.</title>
        <authorList>
            <person name="Messina E."/>
            <person name="Sorokin D.Y."/>
            <person name="Kublanov I.V."/>
            <person name="Toshchakov S."/>
            <person name="Lopatina A."/>
            <person name="Arcadi E."/>
            <person name="Smedile F."/>
            <person name="La Spada G."/>
            <person name="La Cono V."/>
            <person name="Yakimov M.M."/>
        </authorList>
    </citation>
    <scope>NUCLEOTIDE SEQUENCE [LARGE SCALE GENOMIC DNA]</scope>
    <source>
        <strain evidence="3 4">M27-SA2</strain>
    </source>
</reference>
<proteinExistence type="predicted"/>
<dbReference type="Proteomes" id="UP000060390">
    <property type="component" value="Chromosome"/>
</dbReference>
<keyword evidence="1" id="KW-0812">Transmembrane</keyword>
<dbReference type="AlphaFoldDB" id="A0A0F7PEK4"/>
<keyword evidence="2" id="KW-0645">Protease</keyword>
<protein>
    <submittedName>
        <fullName evidence="2">Glycyl aminopeptidase</fullName>
    </submittedName>
</protein>
<dbReference type="GeneID" id="26010591"/>
<accession>A0A0F7PEK4</accession>
<keyword evidence="1" id="KW-0472">Membrane</keyword>
<evidence type="ECO:0000313" key="2">
    <source>
        <dbReference type="EMBL" id="AKH97743.1"/>
    </source>
</evidence>
<keyword evidence="2" id="KW-0378">Hydrolase</keyword>
<gene>
    <name evidence="3" type="ORF">HLASA_1244</name>
    <name evidence="2" type="ORF">HLASF_1256</name>
</gene>
<keyword evidence="1" id="KW-1133">Transmembrane helix</keyword>
<evidence type="ECO:0000313" key="5">
    <source>
        <dbReference type="Proteomes" id="UP000069906"/>
    </source>
</evidence>
<keyword evidence="2" id="KW-0031">Aminopeptidase</keyword>
<reference evidence="2 5" key="1">
    <citation type="journal article" date="2015" name="ISME J.">
        <title>Elemental sulfur and acetate can support life of a novel strictly anaerobic haloarchaeon.</title>
        <authorList>
            <person name="Sorokin D.Y."/>
            <person name="Kublanov I.V."/>
            <person name="Gavrilov S.N."/>
            <person name="Rojo D."/>
            <person name="Roman P."/>
            <person name="Golyshin P.N."/>
            <person name="Slepak V.Z."/>
            <person name="Smedile F."/>
            <person name="Ferrer M."/>
            <person name="Messina E."/>
            <person name="La Cono V."/>
            <person name="Yakimov M.M."/>
        </authorList>
    </citation>
    <scope>NUCLEOTIDE SEQUENCE [LARGE SCALE GENOMIC DNA]</scope>
    <source>
        <strain evidence="2 5">HSR2</strain>
    </source>
</reference>
<dbReference type="Proteomes" id="UP000069906">
    <property type="component" value="Chromosome"/>
</dbReference>
<evidence type="ECO:0000256" key="1">
    <source>
        <dbReference type="SAM" id="Phobius"/>
    </source>
</evidence>
<feature type="transmembrane region" description="Helical" evidence="1">
    <location>
        <begin position="622"/>
        <end position="641"/>
    </location>
</feature>
<dbReference type="GO" id="GO:0004177">
    <property type="term" value="F:aminopeptidase activity"/>
    <property type="evidence" value="ECO:0007669"/>
    <property type="project" value="UniProtKB-KW"/>
</dbReference>
<dbReference type="EMBL" id="CP008874">
    <property type="protein sequence ID" value="AKH97743.1"/>
    <property type="molecule type" value="Genomic_DNA"/>
</dbReference>
<dbReference type="InterPro" id="IPR013783">
    <property type="entry name" value="Ig-like_fold"/>
</dbReference>
<dbReference type="STRING" id="1604004.HLASA_1244"/>
<evidence type="ECO:0000313" key="3">
    <source>
        <dbReference type="EMBL" id="ALG82138.1"/>
    </source>
</evidence>
<dbReference type="KEGG" id="hsu:HLASF_1256"/>